<accession>A0A1G2E3C8</accession>
<sequence>MVAYARRGKLGGQKVPDNIEVCWDAVFPAEAKSWLENNYGFKVQVVDGEIVVPLLCESDCQDLVSRWNERN</sequence>
<reference evidence="1 2" key="1">
    <citation type="journal article" date="2016" name="Nat. Commun.">
        <title>Thousands of microbial genomes shed light on interconnected biogeochemical processes in an aquifer system.</title>
        <authorList>
            <person name="Anantharaman K."/>
            <person name="Brown C.T."/>
            <person name="Hug L.A."/>
            <person name="Sharon I."/>
            <person name="Castelle C.J."/>
            <person name="Probst A.J."/>
            <person name="Thomas B.C."/>
            <person name="Singh A."/>
            <person name="Wilkins M.J."/>
            <person name="Karaoz U."/>
            <person name="Brodie E.L."/>
            <person name="Williams K.H."/>
            <person name="Hubbard S.S."/>
            <person name="Banfield J.F."/>
        </authorList>
    </citation>
    <scope>NUCLEOTIDE SEQUENCE [LARGE SCALE GENOMIC DNA]</scope>
</reference>
<evidence type="ECO:0000313" key="2">
    <source>
        <dbReference type="Proteomes" id="UP000177360"/>
    </source>
</evidence>
<protein>
    <submittedName>
        <fullName evidence="1">Uncharacterized protein</fullName>
    </submittedName>
</protein>
<name>A0A1G2E3C8_9BACT</name>
<gene>
    <name evidence="1" type="ORF">A2626_02445</name>
</gene>
<proteinExistence type="predicted"/>
<dbReference type="EMBL" id="MHLZ01000006">
    <property type="protein sequence ID" value="OGZ20255.1"/>
    <property type="molecule type" value="Genomic_DNA"/>
</dbReference>
<comment type="caution">
    <text evidence="1">The sequence shown here is derived from an EMBL/GenBank/DDBJ whole genome shotgun (WGS) entry which is preliminary data.</text>
</comment>
<dbReference type="AlphaFoldDB" id="A0A1G2E3C8"/>
<evidence type="ECO:0000313" key="1">
    <source>
        <dbReference type="EMBL" id="OGZ20255.1"/>
    </source>
</evidence>
<dbReference type="Proteomes" id="UP000177360">
    <property type="component" value="Unassembled WGS sequence"/>
</dbReference>
<organism evidence="1 2">
    <name type="scientific">Candidatus Nealsonbacteria bacterium RIFCSPHIGHO2_01_FULL_38_55</name>
    <dbReference type="NCBI Taxonomy" id="1801664"/>
    <lineage>
        <taxon>Bacteria</taxon>
        <taxon>Candidatus Nealsoniibacteriota</taxon>
    </lineage>
</organism>